<evidence type="ECO:0008006" key="4">
    <source>
        <dbReference type="Google" id="ProtNLM"/>
    </source>
</evidence>
<evidence type="ECO:0000313" key="3">
    <source>
        <dbReference type="Proteomes" id="UP000324143"/>
    </source>
</evidence>
<protein>
    <recommendedName>
        <fullName evidence="4">PH domain-containing protein</fullName>
    </recommendedName>
</protein>
<name>A0A5D0MI88_9BACT</name>
<dbReference type="AlphaFoldDB" id="A0A5D0MI88"/>
<evidence type="ECO:0000256" key="1">
    <source>
        <dbReference type="SAM" id="Phobius"/>
    </source>
</evidence>
<accession>A0A5D0MI88</accession>
<dbReference type="Proteomes" id="UP000324143">
    <property type="component" value="Unassembled WGS sequence"/>
</dbReference>
<feature type="transmembrane region" description="Helical" evidence="1">
    <location>
        <begin position="42"/>
        <end position="59"/>
    </location>
</feature>
<evidence type="ECO:0000313" key="2">
    <source>
        <dbReference type="EMBL" id="TYB31313.1"/>
    </source>
</evidence>
<proteinExistence type="predicted"/>
<dbReference type="EMBL" id="VSIX01000040">
    <property type="protein sequence ID" value="TYB31313.1"/>
    <property type="molecule type" value="Genomic_DNA"/>
</dbReference>
<reference evidence="2" key="1">
    <citation type="submission" date="2019-08" db="EMBL/GenBank/DDBJ databases">
        <title>Genomic characterization of a novel candidate phylum (ARYD3) from a high temperature, high salinity tertiary oil reservoir in north central Oklahoma, USA.</title>
        <authorList>
            <person name="Youssef N.H."/>
            <person name="Yadav A."/>
            <person name="Elshahed M.S."/>
        </authorList>
    </citation>
    <scope>NUCLEOTIDE SEQUENCE [LARGE SCALE GENOMIC DNA]</scope>
    <source>
        <strain evidence="2">ARYD3</strain>
    </source>
</reference>
<keyword evidence="3" id="KW-1185">Reference proteome</keyword>
<feature type="transmembrane region" description="Helical" evidence="1">
    <location>
        <begin position="20"/>
        <end position="36"/>
    </location>
</feature>
<keyword evidence="1" id="KW-0472">Membrane</keyword>
<organism evidence="2 3">
    <name type="scientific">Candidatus Mcinerneyibacterium aminivorans</name>
    <dbReference type="NCBI Taxonomy" id="2703815"/>
    <lineage>
        <taxon>Bacteria</taxon>
        <taxon>Candidatus Macinerneyibacteriota</taxon>
        <taxon>Candidatus Mcinerneyibacteria</taxon>
        <taxon>Candidatus Mcinerneyibacteriales</taxon>
        <taxon>Candidatus Mcinerneyibacteriaceae</taxon>
        <taxon>Candidatus Mcinerneyibacterium</taxon>
    </lineage>
</organism>
<sequence length="133" mass="15981">MKKEYKWKVHFFKKKPVRGILILCVIMAVFGILIFIEKSVIFTVLALILIVYPSLKFYLPIEYKLDETGVQVSNVVNNKRYKWDYFKKVKKSNNNIILNPYKEKRFFKRKKKVVLFNVPDPEEVKEFVESRVE</sequence>
<keyword evidence="1" id="KW-0812">Transmembrane</keyword>
<keyword evidence="1" id="KW-1133">Transmembrane helix</keyword>
<comment type="caution">
    <text evidence="2">The sequence shown here is derived from an EMBL/GenBank/DDBJ whole genome shotgun (WGS) entry which is preliminary data.</text>
</comment>
<gene>
    <name evidence="2" type="ORF">FXF47_04710</name>
</gene>